<keyword evidence="1" id="KW-1133">Transmembrane helix</keyword>
<feature type="transmembrane region" description="Helical" evidence="1">
    <location>
        <begin position="42"/>
        <end position="65"/>
    </location>
</feature>
<evidence type="ECO:0000256" key="1">
    <source>
        <dbReference type="SAM" id="Phobius"/>
    </source>
</evidence>
<reference evidence="2" key="1">
    <citation type="submission" date="2025-08" db="UniProtKB">
        <authorList>
            <consortium name="Ensembl"/>
        </authorList>
    </citation>
    <scope>IDENTIFICATION</scope>
</reference>
<keyword evidence="1" id="KW-0472">Membrane</keyword>
<dbReference type="Proteomes" id="UP000694523">
    <property type="component" value="Unplaced"/>
</dbReference>
<protein>
    <submittedName>
        <fullName evidence="2">Uncharacterized protein</fullName>
    </submittedName>
</protein>
<evidence type="ECO:0000313" key="2">
    <source>
        <dbReference type="Ensembl" id="ENSNMLP00000004575.1"/>
    </source>
</evidence>
<dbReference type="Ensembl" id="ENSNMLT00000005237.1">
    <property type="protein sequence ID" value="ENSNMLP00000004575.1"/>
    <property type="gene ID" value="ENSNMLG00000003362.1"/>
</dbReference>
<name>A0A8C6SCU4_9GOBI</name>
<reference evidence="2" key="2">
    <citation type="submission" date="2025-09" db="UniProtKB">
        <authorList>
            <consortium name="Ensembl"/>
        </authorList>
    </citation>
    <scope>IDENTIFICATION</scope>
</reference>
<organism evidence="2 3">
    <name type="scientific">Neogobius melanostomus</name>
    <name type="common">round goby</name>
    <dbReference type="NCBI Taxonomy" id="47308"/>
    <lineage>
        <taxon>Eukaryota</taxon>
        <taxon>Metazoa</taxon>
        <taxon>Chordata</taxon>
        <taxon>Craniata</taxon>
        <taxon>Vertebrata</taxon>
        <taxon>Euteleostomi</taxon>
        <taxon>Actinopterygii</taxon>
        <taxon>Neopterygii</taxon>
        <taxon>Teleostei</taxon>
        <taxon>Neoteleostei</taxon>
        <taxon>Acanthomorphata</taxon>
        <taxon>Gobiaria</taxon>
        <taxon>Gobiiformes</taxon>
        <taxon>Gobioidei</taxon>
        <taxon>Gobiidae</taxon>
        <taxon>Benthophilinae</taxon>
        <taxon>Neogobiini</taxon>
        <taxon>Neogobius</taxon>
    </lineage>
</organism>
<dbReference type="AlphaFoldDB" id="A0A8C6SCU4"/>
<keyword evidence="3" id="KW-1185">Reference proteome</keyword>
<evidence type="ECO:0000313" key="3">
    <source>
        <dbReference type="Proteomes" id="UP000694523"/>
    </source>
</evidence>
<accession>A0A8C6SCU4</accession>
<proteinExistence type="predicted"/>
<sequence>RGFTCGSTICAFISEIQDPWLGRGDRTEAAQSSRLARNLNNVALGVGLVVIFSVIIYAYLLPLLIYW</sequence>
<keyword evidence="1" id="KW-0812">Transmembrane</keyword>